<evidence type="ECO:0000313" key="2">
    <source>
        <dbReference type="Proteomes" id="UP001295444"/>
    </source>
</evidence>
<dbReference type="EMBL" id="OW240920">
    <property type="protein sequence ID" value="CAH2317100.1"/>
    <property type="molecule type" value="Genomic_DNA"/>
</dbReference>
<dbReference type="Proteomes" id="UP001295444">
    <property type="component" value="Chromosome 09"/>
</dbReference>
<accession>A0AAD1T8Q8</accession>
<organism evidence="1 2">
    <name type="scientific">Pelobates cultripes</name>
    <name type="common">Western spadefoot toad</name>
    <dbReference type="NCBI Taxonomy" id="61616"/>
    <lineage>
        <taxon>Eukaryota</taxon>
        <taxon>Metazoa</taxon>
        <taxon>Chordata</taxon>
        <taxon>Craniata</taxon>
        <taxon>Vertebrata</taxon>
        <taxon>Euteleostomi</taxon>
        <taxon>Amphibia</taxon>
        <taxon>Batrachia</taxon>
        <taxon>Anura</taxon>
        <taxon>Pelobatoidea</taxon>
        <taxon>Pelobatidae</taxon>
        <taxon>Pelobates</taxon>
    </lineage>
</organism>
<dbReference type="AlphaFoldDB" id="A0AAD1T8Q8"/>
<sequence length="139" mass="15008">MSSCWMAVCSRRCSKESSRSGCSWRSACPPFPFQAPVNLGRRLLLSLSFLPVTDDLGGPSQPAVLSGALPVPPFPAPGRPAVRYYPHLPSNGGDAHGGYRQLAQDERLVYLQSFHVLTLSSSLCIYGVSVYLSPSLIIL</sequence>
<gene>
    <name evidence="1" type="ORF">PECUL_23A036297</name>
</gene>
<name>A0AAD1T8Q8_PELCU</name>
<evidence type="ECO:0000313" key="1">
    <source>
        <dbReference type="EMBL" id="CAH2317100.1"/>
    </source>
</evidence>
<protein>
    <submittedName>
        <fullName evidence="1">Uncharacterized protein</fullName>
    </submittedName>
</protein>
<reference evidence="1" key="1">
    <citation type="submission" date="2022-03" db="EMBL/GenBank/DDBJ databases">
        <authorList>
            <person name="Alioto T."/>
            <person name="Alioto T."/>
            <person name="Gomez Garrido J."/>
        </authorList>
    </citation>
    <scope>NUCLEOTIDE SEQUENCE</scope>
</reference>
<keyword evidence="2" id="KW-1185">Reference proteome</keyword>
<proteinExistence type="predicted"/>